<protein>
    <submittedName>
        <fullName evidence="1">Uncharacterized protein</fullName>
    </submittedName>
</protein>
<gene>
    <name evidence="1" type="ORF">CTI12_AA442440</name>
</gene>
<organism evidence="1 2">
    <name type="scientific">Artemisia annua</name>
    <name type="common">Sweet wormwood</name>
    <dbReference type="NCBI Taxonomy" id="35608"/>
    <lineage>
        <taxon>Eukaryota</taxon>
        <taxon>Viridiplantae</taxon>
        <taxon>Streptophyta</taxon>
        <taxon>Embryophyta</taxon>
        <taxon>Tracheophyta</taxon>
        <taxon>Spermatophyta</taxon>
        <taxon>Magnoliopsida</taxon>
        <taxon>eudicotyledons</taxon>
        <taxon>Gunneridae</taxon>
        <taxon>Pentapetalae</taxon>
        <taxon>asterids</taxon>
        <taxon>campanulids</taxon>
        <taxon>Asterales</taxon>
        <taxon>Asteraceae</taxon>
        <taxon>Asteroideae</taxon>
        <taxon>Anthemideae</taxon>
        <taxon>Artemisiinae</taxon>
        <taxon>Artemisia</taxon>
    </lineage>
</organism>
<sequence length="134" mass="15316">MGNCINLMQSPQKKIRVLVSDGAEENLKASTKVKKMIPQVHDLVHFADPNLPLPPNAKLLPAEVYVLIPRKDQLFSEVVRHVSGREPHPQKVKIVVTRKQLEFLAKNAKDFQIRQINPKSSRRKWRPSLATILE</sequence>
<dbReference type="EMBL" id="PKPP01007413">
    <property type="protein sequence ID" value="PWA53462.1"/>
    <property type="molecule type" value="Genomic_DNA"/>
</dbReference>
<keyword evidence="2" id="KW-1185">Reference proteome</keyword>
<reference evidence="1 2" key="1">
    <citation type="journal article" date="2018" name="Mol. Plant">
        <title>The genome of Artemisia annua provides insight into the evolution of Asteraceae family and artemisinin biosynthesis.</title>
        <authorList>
            <person name="Shen Q."/>
            <person name="Zhang L."/>
            <person name="Liao Z."/>
            <person name="Wang S."/>
            <person name="Yan T."/>
            <person name="Shi P."/>
            <person name="Liu M."/>
            <person name="Fu X."/>
            <person name="Pan Q."/>
            <person name="Wang Y."/>
            <person name="Lv Z."/>
            <person name="Lu X."/>
            <person name="Zhang F."/>
            <person name="Jiang W."/>
            <person name="Ma Y."/>
            <person name="Chen M."/>
            <person name="Hao X."/>
            <person name="Li L."/>
            <person name="Tang Y."/>
            <person name="Lv G."/>
            <person name="Zhou Y."/>
            <person name="Sun X."/>
            <person name="Brodelius P.E."/>
            <person name="Rose J.K.C."/>
            <person name="Tang K."/>
        </authorList>
    </citation>
    <scope>NUCLEOTIDE SEQUENCE [LARGE SCALE GENOMIC DNA]</scope>
    <source>
        <strain evidence="2">cv. Huhao1</strain>
        <tissue evidence="1">Leaf</tissue>
    </source>
</reference>
<dbReference type="Proteomes" id="UP000245207">
    <property type="component" value="Unassembled WGS sequence"/>
</dbReference>
<accession>A0A2U1LWT0</accession>
<evidence type="ECO:0000313" key="1">
    <source>
        <dbReference type="EMBL" id="PWA53462.1"/>
    </source>
</evidence>
<evidence type="ECO:0000313" key="2">
    <source>
        <dbReference type="Proteomes" id="UP000245207"/>
    </source>
</evidence>
<dbReference type="OrthoDB" id="1932977at2759"/>
<dbReference type="Pfam" id="PF14009">
    <property type="entry name" value="PADRE"/>
    <property type="match status" value="1"/>
</dbReference>
<dbReference type="InterPro" id="IPR025322">
    <property type="entry name" value="PADRE_dom"/>
</dbReference>
<comment type="caution">
    <text evidence="1">The sequence shown here is derived from an EMBL/GenBank/DDBJ whole genome shotgun (WGS) entry which is preliminary data.</text>
</comment>
<proteinExistence type="predicted"/>
<dbReference type="AlphaFoldDB" id="A0A2U1LWT0"/>
<name>A0A2U1LWT0_ARTAN</name>